<feature type="coiled-coil region" evidence="2">
    <location>
        <begin position="180"/>
        <end position="207"/>
    </location>
</feature>
<dbReference type="Proteomes" id="UP000000226">
    <property type="component" value="Chromosome 4"/>
</dbReference>
<name>V7C197_PHAVU</name>
<feature type="region of interest" description="Disordered" evidence="3">
    <location>
        <begin position="31"/>
        <end position="65"/>
    </location>
</feature>
<comment type="similarity">
    <text evidence="1">Belongs to the protein kinase superfamily. STE Ser/Thr protein kinase family. STE20 subfamily.</text>
</comment>
<evidence type="ECO:0000313" key="4">
    <source>
        <dbReference type="EMBL" id="ESW23952.1"/>
    </source>
</evidence>
<gene>
    <name evidence="4" type="ORF">PHAVU_004G089800g</name>
</gene>
<keyword evidence="5" id="KW-1185">Reference proteome</keyword>
<evidence type="ECO:0000256" key="1">
    <source>
        <dbReference type="ARBA" id="ARBA00008874"/>
    </source>
</evidence>
<dbReference type="OrthoDB" id="1714763at2759"/>
<organism evidence="4 5">
    <name type="scientific">Phaseolus vulgaris</name>
    <name type="common">Kidney bean</name>
    <name type="synonym">French bean</name>
    <dbReference type="NCBI Taxonomy" id="3885"/>
    <lineage>
        <taxon>Eukaryota</taxon>
        <taxon>Viridiplantae</taxon>
        <taxon>Streptophyta</taxon>
        <taxon>Embryophyta</taxon>
        <taxon>Tracheophyta</taxon>
        <taxon>Spermatophyta</taxon>
        <taxon>Magnoliopsida</taxon>
        <taxon>eudicotyledons</taxon>
        <taxon>Gunneridae</taxon>
        <taxon>Pentapetalae</taxon>
        <taxon>rosids</taxon>
        <taxon>fabids</taxon>
        <taxon>Fabales</taxon>
        <taxon>Fabaceae</taxon>
        <taxon>Papilionoideae</taxon>
        <taxon>50 kb inversion clade</taxon>
        <taxon>NPAAA clade</taxon>
        <taxon>indigoferoid/millettioid clade</taxon>
        <taxon>Phaseoleae</taxon>
        <taxon>Phaseolus</taxon>
    </lineage>
</organism>
<dbReference type="EMBL" id="CM002291">
    <property type="protein sequence ID" value="ESW23952.1"/>
    <property type="molecule type" value="Genomic_DNA"/>
</dbReference>
<keyword evidence="2" id="KW-0175">Coiled coil</keyword>
<dbReference type="PANTHER" id="PTHR48014:SF21">
    <property type="entry name" value="SERINE_THREONINE-PROTEIN KINASE FRAY2"/>
    <property type="match status" value="1"/>
</dbReference>
<proteinExistence type="inferred from homology"/>
<accession>V7C197</accession>
<dbReference type="PANTHER" id="PTHR48014">
    <property type="entry name" value="SERINE/THREONINE-PROTEIN KINASE FRAY2"/>
    <property type="match status" value="1"/>
</dbReference>
<dbReference type="InterPro" id="IPR047173">
    <property type="entry name" value="STRAD_A/B-like"/>
</dbReference>
<evidence type="ECO:0000256" key="2">
    <source>
        <dbReference type="SAM" id="Coils"/>
    </source>
</evidence>
<dbReference type="GO" id="GO:0043539">
    <property type="term" value="F:protein serine/threonine kinase activator activity"/>
    <property type="evidence" value="ECO:0007669"/>
    <property type="project" value="InterPro"/>
</dbReference>
<dbReference type="Gramene" id="ESW23952">
    <property type="protein sequence ID" value="ESW23952"/>
    <property type="gene ID" value="PHAVU_004G089800g"/>
</dbReference>
<sequence>MSAFTAEDFWIENGNQVLDKKNNREVRRPPNFSGPLMLPPRASANSLSAPIKSSGGFRDSLDDKSKANQVQIKGRFSVTSENLDLVKPISQGTKDSATNNISASLLLTHLQNLLQQTSMQQDLIMNLLNSLQSAEGIEVSQNGKLPPIPRSSEINGSVDTAAAERERLLLLKIIELHTRMTTLTDELTAEKLKYMQLQQQLTALQTKEQNRDKLINPDLL</sequence>
<dbReference type="AlphaFoldDB" id="V7C197"/>
<evidence type="ECO:0000256" key="3">
    <source>
        <dbReference type="SAM" id="MobiDB-lite"/>
    </source>
</evidence>
<evidence type="ECO:0000313" key="5">
    <source>
        <dbReference type="Proteomes" id="UP000000226"/>
    </source>
</evidence>
<protein>
    <submittedName>
        <fullName evidence="4">Uncharacterized protein</fullName>
    </submittedName>
</protein>
<reference evidence="5" key="1">
    <citation type="journal article" date="2014" name="Nat. Genet.">
        <title>A reference genome for common bean and genome-wide analysis of dual domestications.</title>
        <authorList>
            <person name="Schmutz J."/>
            <person name="McClean P.E."/>
            <person name="Mamidi S."/>
            <person name="Wu G.A."/>
            <person name="Cannon S.B."/>
            <person name="Grimwood J."/>
            <person name="Jenkins J."/>
            <person name="Shu S."/>
            <person name="Song Q."/>
            <person name="Chavarro C."/>
            <person name="Torres-Torres M."/>
            <person name="Geffroy V."/>
            <person name="Moghaddam S.M."/>
            <person name="Gao D."/>
            <person name="Abernathy B."/>
            <person name="Barry K."/>
            <person name="Blair M."/>
            <person name="Brick M.A."/>
            <person name="Chovatia M."/>
            <person name="Gepts P."/>
            <person name="Goodstein D.M."/>
            <person name="Gonzales M."/>
            <person name="Hellsten U."/>
            <person name="Hyten D.L."/>
            <person name="Jia G."/>
            <person name="Kelly J.D."/>
            <person name="Kudrna D."/>
            <person name="Lee R."/>
            <person name="Richard M.M."/>
            <person name="Miklas P.N."/>
            <person name="Osorno J.M."/>
            <person name="Rodrigues J."/>
            <person name="Thareau V."/>
            <person name="Urrea C.A."/>
            <person name="Wang M."/>
            <person name="Yu Y."/>
            <person name="Zhang M."/>
            <person name="Wing R.A."/>
            <person name="Cregan P.B."/>
            <person name="Rokhsar D.S."/>
            <person name="Jackson S.A."/>
        </authorList>
    </citation>
    <scope>NUCLEOTIDE SEQUENCE [LARGE SCALE GENOMIC DNA]</scope>
    <source>
        <strain evidence="5">cv. G19833</strain>
    </source>
</reference>